<comment type="caution">
    <text evidence="3">The sequence shown here is derived from an EMBL/GenBank/DDBJ whole genome shotgun (WGS) entry which is preliminary data.</text>
</comment>
<organism evidence="3 4">
    <name type="scientific">Pleuronectes platessa</name>
    <name type="common">European plaice</name>
    <dbReference type="NCBI Taxonomy" id="8262"/>
    <lineage>
        <taxon>Eukaryota</taxon>
        <taxon>Metazoa</taxon>
        <taxon>Chordata</taxon>
        <taxon>Craniata</taxon>
        <taxon>Vertebrata</taxon>
        <taxon>Euteleostomi</taxon>
        <taxon>Actinopterygii</taxon>
        <taxon>Neopterygii</taxon>
        <taxon>Teleostei</taxon>
        <taxon>Neoteleostei</taxon>
        <taxon>Acanthomorphata</taxon>
        <taxon>Carangaria</taxon>
        <taxon>Pleuronectiformes</taxon>
        <taxon>Pleuronectoidei</taxon>
        <taxon>Pleuronectidae</taxon>
        <taxon>Pleuronectes</taxon>
    </lineage>
</organism>
<reference evidence="3" key="1">
    <citation type="submission" date="2020-03" db="EMBL/GenBank/DDBJ databases">
        <authorList>
            <person name="Weist P."/>
        </authorList>
    </citation>
    <scope>NUCLEOTIDE SEQUENCE</scope>
</reference>
<dbReference type="PROSITE" id="PS51257">
    <property type="entry name" value="PROKAR_LIPOPROTEIN"/>
    <property type="match status" value="1"/>
</dbReference>
<gene>
    <name evidence="3" type="ORF">PLEPLA_LOCUS28173</name>
</gene>
<name>A0A9N7V1I4_PLEPL</name>
<evidence type="ECO:0000256" key="1">
    <source>
        <dbReference type="SAM" id="MobiDB-lite"/>
    </source>
</evidence>
<accession>A0A9N7V1I4</accession>
<evidence type="ECO:0000256" key="2">
    <source>
        <dbReference type="SAM" id="Phobius"/>
    </source>
</evidence>
<keyword evidence="2" id="KW-0472">Membrane</keyword>
<feature type="transmembrane region" description="Helical" evidence="2">
    <location>
        <begin position="26"/>
        <end position="48"/>
    </location>
</feature>
<evidence type="ECO:0000313" key="4">
    <source>
        <dbReference type="Proteomes" id="UP001153269"/>
    </source>
</evidence>
<feature type="compositionally biased region" description="Polar residues" evidence="1">
    <location>
        <begin position="71"/>
        <end position="83"/>
    </location>
</feature>
<dbReference type="AlphaFoldDB" id="A0A9N7V1I4"/>
<dbReference type="Proteomes" id="UP001153269">
    <property type="component" value="Unassembled WGS sequence"/>
</dbReference>
<keyword evidence="2" id="KW-1133">Transmembrane helix</keyword>
<protein>
    <submittedName>
        <fullName evidence="3">Uncharacterized protein</fullName>
    </submittedName>
</protein>
<keyword evidence="4" id="KW-1185">Reference proteome</keyword>
<proteinExistence type="predicted"/>
<keyword evidence="2" id="KW-0812">Transmembrane</keyword>
<sequence>MRTYLGVLPIIHSSAFTYTSMFFTPLFSSSCVPSVVIFMLSVIVCFLPQGRAQHTPSRRQLGPSHPKLKPNTCQTAERQTASPVSCDRRGPGLNPPAGAYYTIV</sequence>
<evidence type="ECO:0000313" key="3">
    <source>
        <dbReference type="EMBL" id="CAB1440407.1"/>
    </source>
</evidence>
<feature type="region of interest" description="Disordered" evidence="1">
    <location>
        <begin position="54"/>
        <end position="97"/>
    </location>
</feature>
<dbReference type="EMBL" id="CADEAL010002447">
    <property type="protein sequence ID" value="CAB1440407.1"/>
    <property type="molecule type" value="Genomic_DNA"/>
</dbReference>